<dbReference type="PROSITE" id="PS00211">
    <property type="entry name" value="ABC_TRANSPORTER_1"/>
    <property type="match status" value="1"/>
</dbReference>
<keyword evidence="1" id="KW-0547">Nucleotide-binding</keyword>
<dbReference type="PANTHER" id="PTHR42855:SF1">
    <property type="entry name" value="ABC TRANSPORTER DOMAIN-CONTAINING PROTEIN"/>
    <property type="match status" value="1"/>
</dbReference>
<dbReference type="PANTHER" id="PTHR42855">
    <property type="entry name" value="ABC TRANSPORTER ATP-BINDING SUBUNIT"/>
    <property type="match status" value="1"/>
</dbReference>
<keyword evidence="2 4" id="KW-0067">ATP-binding</keyword>
<dbReference type="FunFam" id="3.40.50.300:FF:000011">
    <property type="entry name" value="Putative ABC transporter ATP-binding component"/>
    <property type="match status" value="1"/>
</dbReference>
<dbReference type="PaxDb" id="73239-Q7R738"/>
<feature type="non-terminal residue" evidence="4">
    <location>
        <position position="350"/>
    </location>
</feature>
<dbReference type="SMART" id="SM00382">
    <property type="entry name" value="AAA"/>
    <property type="match status" value="1"/>
</dbReference>
<dbReference type="GO" id="GO:0016887">
    <property type="term" value="F:ATP hydrolysis activity"/>
    <property type="evidence" value="ECO:0007669"/>
    <property type="project" value="InterPro"/>
</dbReference>
<organism evidence="4 5">
    <name type="scientific">Plasmodium yoelii yoelii</name>
    <dbReference type="NCBI Taxonomy" id="73239"/>
    <lineage>
        <taxon>Eukaryota</taxon>
        <taxon>Sar</taxon>
        <taxon>Alveolata</taxon>
        <taxon>Apicomplexa</taxon>
        <taxon>Aconoidasida</taxon>
        <taxon>Haemosporida</taxon>
        <taxon>Plasmodiidae</taxon>
        <taxon>Plasmodium</taxon>
        <taxon>Plasmodium (Vinckeia)</taxon>
    </lineage>
</organism>
<evidence type="ECO:0000259" key="3">
    <source>
        <dbReference type="PROSITE" id="PS50893"/>
    </source>
</evidence>
<accession>Q7R738</accession>
<evidence type="ECO:0000313" key="5">
    <source>
        <dbReference type="Proteomes" id="UP000008553"/>
    </source>
</evidence>
<name>Q7R738_PLAYO</name>
<dbReference type="Pfam" id="PF12848">
    <property type="entry name" value="ABC_tran_Xtn"/>
    <property type="match status" value="1"/>
</dbReference>
<protein>
    <submittedName>
        <fullName evidence="4">Probable ATP-binding component of ABC transporter-related</fullName>
    </submittedName>
</protein>
<dbReference type="AlphaFoldDB" id="Q7R738"/>
<gene>
    <name evidence="4" type="ORF">PY07750</name>
</gene>
<dbReference type="PROSITE" id="PS50893">
    <property type="entry name" value="ABC_TRANSPORTER_2"/>
    <property type="match status" value="1"/>
</dbReference>
<dbReference type="InterPro" id="IPR027417">
    <property type="entry name" value="P-loop_NTPase"/>
</dbReference>
<evidence type="ECO:0000256" key="2">
    <source>
        <dbReference type="ARBA" id="ARBA00022840"/>
    </source>
</evidence>
<dbReference type="InterPro" id="IPR003593">
    <property type="entry name" value="AAA+_ATPase"/>
</dbReference>
<evidence type="ECO:0000256" key="1">
    <source>
        <dbReference type="ARBA" id="ARBA00022741"/>
    </source>
</evidence>
<dbReference type="InterPro" id="IPR003439">
    <property type="entry name" value="ABC_transporter-like_ATP-bd"/>
</dbReference>
<dbReference type="Proteomes" id="UP000008553">
    <property type="component" value="Unassembled WGS sequence"/>
</dbReference>
<dbReference type="STRING" id="73239.Q7R738"/>
<keyword evidence="5" id="KW-1185">Reference proteome</keyword>
<dbReference type="Gene3D" id="3.40.50.300">
    <property type="entry name" value="P-loop containing nucleotide triphosphate hydrolases"/>
    <property type="match status" value="1"/>
</dbReference>
<dbReference type="EMBL" id="AABL01002905">
    <property type="protein sequence ID" value="EAA20274.1"/>
    <property type="molecule type" value="Genomic_DNA"/>
</dbReference>
<dbReference type="InParanoid" id="Q7R738"/>
<reference evidence="4 5" key="1">
    <citation type="journal article" date="2002" name="Nature">
        <title>Genome sequence and comparative analysis of the model rodent malaria parasite Plasmodium yoelii yoelii.</title>
        <authorList>
            <person name="Carlton J.M."/>
            <person name="Angiuoli S.V."/>
            <person name="Suh B.B."/>
            <person name="Kooij T.W."/>
            <person name="Pertea M."/>
            <person name="Silva J.C."/>
            <person name="Ermolaeva M.D."/>
            <person name="Allen J.E."/>
            <person name="Selengut J.D."/>
            <person name="Koo H.L."/>
            <person name="Peterson J.D."/>
            <person name="Pop M."/>
            <person name="Kosack D.S."/>
            <person name="Shumway M.F."/>
            <person name="Bidwell S.L."/>
            <person name="Shallom S.J."/>
            <person name="van Aken S.E."/>
            <person name="Riedmuller S.B."/>
            <person name="Feldblyum T.V."/>
            <person name="Cho J.K."/>
            <person name="Quackenbush J."/>
            <person name="Sedegah M."/>
            <person name="Shoaibi A."/>
            <person name="Cummings L.M."/>
            <person name="Florens L."/>
            <person name="Yates J.R."/>
            <person name="Raine J.D."/>
            <person name="Sinden R.E."/>
            <person name="Harris M.A."/>
            <person name="Cunningham D.A."/>
            <person name="Preiser P.R."/>
            <person name="Bergman L.W."/>
            <person name="Vaidya A.B."/>
            <person name="van Lin L.H."/>
            <person name="Janse C.J."/>
            <person name="Waters A.P."/>
            <person name="Smith H.O."/>
            <person name="White O.R."/>
            <person name="Salzberg S.L."/>
            <person name="Venter J.C."/>
            <person name="Fraser C.M."/>
            <person name="Hoffman S.L."/>
            <person name="Gardner M.J."/>
            <person name="Carucci D.J."/>
        </authorList>
    </citation>
    <scope>NUCLEOTIDE SEQUENCE [LARGE SCALE GENOMIC DNA]</scope>
    <source>
        <strain evidence="4 5">17XNL</strain>
    </source>
</reference>
<dbReference type="CDD" id="cd03221">
    <property type="entry name" value="ABCF_EF-3"/>
    <property type="match status" value="1"/>
</dbReference>
<dbReference type="GO" id="GO:0005524">
    <property type="term" value="F:ATP binding"/>
    <property type="evidence" value="ECO:0007669"/>
    <property type="project" value="UniProtKB-KW"/>
</dbReference>
<dbReference type="Pfam" id="PF00005">
    <property type="entry name" value="ABC_tran"/>
    <property type="match status" value="1"/>
</dbReference>
<dbReference type="InterPro" id="IPR032781">
    <property type="entry name" value="ABC_tran_Xtn"/>
</dbReference>
<proteinExistence type="predicted"/>
<sequence length="350" mass="39207">MHCLRWGGRRAWGRKPPDGMAGGYTRRSFLLRTIAVMPLVRLSDVGIAFGVKPLLEAAHFQVDPGERIGIIGRNGEGKSTLLKVLAGQLTPDGGEVWKQPGLRIGFLEQMPALPASATIYDAVADGLGETGRRIAEYHHLSERLADGDTSCLDRLGVLQQALEAADGWSLRRRVEFVLGRLALPGEKPVEGLSGGWQRRVALARALVIEPDLLLLDEPTNHLDLETIVWLEQQLLQFAGAVVLITHDRAFLQRVATRIVDLDRGKLTSWPGDYRDYLAKKAAALEEEEKRNAEFDRKLAIEEAWIRQGIKARRTRNEGRVRALKRMRSERAERRSRQGIARLELEQAERS</sequence>
<feature type="domain" description="ABC transporter" evidence="3">
    <location>
        <begin position="40"/>
        <end position="288"/>
    </location>
</feature>
<dbReference type="InterPro" id="IPR017871">
    <property type="entry name" value="ABC_transporter-like_CS"/>
</dbReference>
<dbReference type="SUPFAM" id="SSF52540">
    <property type="entry name" value="P-loop containing nucleoside triphosphate hydrolases"/>
    <property type="match status" value="1"/>
</dbReference>
<evidence type="ECO:0000313" key="4">
    <source>
        <dbReference type="EMBL" id="EAA20274.1"/>
    </source>
</evidence>
<dbReference type="InterPro" id="IPR051309">
    <property type="entry name" value="ABCF_ATPase"/>
</dbReference>
<comment type="caution">
    <text evidence="4">The sequence shown here is derived from an EMBL/GenBank/DDBJ whole genome shotgun (WGS) entry which is preliminary data.</text>
</comment>